<evidence type="ECO:0000256" key="2">
    <source>
        <dbReference type="ARBA" id="ARBA00007639"/>
    </source>
</evidence>
<evidence type="ECO:0000313" key="5">
    <source>
        <dbReference type="EMBL" id="MCF2948586.1"/>
    </source>
</evidence>
<dbReference type="SUPFAM" id="SSF53822">
    <property type="entry name" value="Periplasmic binding protein-like I"/>
    <property type="match status" value="1"/>
</dbReference>
<name>A0ABS9D6N2_9ALTE</name>
<comment type="similarity">
    <text evidence="2">Belongs to the bacterial solute-binding protein 2 family.</text>
</comment>
<dbReference type="Proteomes" id="UP001521137">
    <property type="component" value="Unassembled WGS sequence"/>
</dbReference>
<comment type="caution">
    <text evidence="5">The sequence shown here is derived from an EMBL/GenBank/DDBJ whole genome shotgun (WGS) entry which is preliminary data.</text>
</comment>
<proteinExistence type="inferred from homology"/>
<comment type="subcellular location">
    <subcellularLocation>
        <location evidence="1">Cell envelope</location>
    </subcellularLocation>
</comment>
<dbReference type="CDD" id="cd06324">
    <property type="entry name" value="PBP1_ABC_sugar_binding-like"/>
    <property type="match status" value="1"/>
</dbReference>
<keyword evidence="6" id="KW-1185">Reference proteome</keyword>
<dbReference type="PANTHER" id="PTHR46847">
    <property type="entry name" value="D-ALLOSE-BINDING PERIPLASMIC PROTEIN-RELATED"/>
    <property type="match status" value="1"/>
</dbReference>
<evidence type="ECO:0000313" key="6">
    <source>
        <dbReference type="Proteomes" id="UP001521137"/>
    </source>
</evidence>
<accession>A0ABS9D6N2</accession>
<evidence type="ECO:0000256" key="3">
    <source>
        <dbReference type="ARBA" id="ARBA00022729"/>
    </source>
</evidence>
<reference evidence="5 6" key="1">
    <citation type="submission" date="2022-01" db="EMBL/GenBank/DDBJ databases">
        <title>Paraglaciecola sp. G1-23.</title>
        <authorList>
            <person name="Jin M.S."/>
            <person name="Han D.M."/>
            <person name="Kim H.M."/>
            <person name="Jeon C.O."/>
        </authorList>
    </citation>
    <scope>NUCLEOTIDE SEQUENCE [LARGE SCALE GENOMIC DNA]</scope>
    <source>
        <strain evidence="5 6">G1-23</strain>
    </source>
</reference>
<evidence type="ECO:0000259" key="4">
    <source>
        <dbReference type="Pfam" id="PF13407"/>
    </source>
</evidence>
<protein>
    <submittedName>
        <fullName evidence="5">ABC transporter substrate-binding protein</fullName>
    </submittedName>
</protein>
<keyword evidence="3" id="KW-0732">Signal</keyword>
<dbReference type="InterPro" id="IPR028082">
    <property type="entry name" value="Peripla_BP_I"/>
</dbReference>
<feature type="domain" description="Periplasmic binding protein" evidence="4">
    <location>
        <begin position="31"/>
        <end position="241"/>
    </location>
</feature>
<dbReference type="Pfam" id="PF13407">
    <property type="entry name" value="Peripla_BP_4"/>
    <property type="match status" value="1"/>
</dbReference>
<dbReference type="InterPro" id="IPR025997">
    <property type="entry name" value="SBP_2_dom"/>
</dbReference>
<dbReference type="EMBL" id="JAKGAS010000005">
    <property type="protein sequence ID" value="MCF2948586.1"/>
    <property type="molecule type" value="Genomic_DNA"/>
</dbReference>
<dbReference type="PANTHER" id="PTHR46847:SF2">
    <property type="entry name" value="ABC TRANSPORTER SUGAR-BINDING PROTEIN"/>
    <property type="match status" value="1"/>
</dbReference>
<organism evidence="5 6">
    <name type="scientific">Paraglaciecola algarum</name>
    <dbReference type="NCBI Taxonomy" id="3050085"/>
    <lineage>
        <taxon>Bacteria</taxon>
        <taxon>Pseudomonadati</taxon>
        <taxon>Pseudomonadota</taxon>
        <taxon>Gammaproteobacteria</taxon>
        <taxon>Alteromonadales</taxon>
        <taxon>Alteromonadaceae</taxon>
        <taxon>Paraglaciecola</taxon>
    </lineage>
</organism>
<dbReference type="Gene3D" id="3.40.50.2300">
    <property type="match status" value="2"/>
</dbReference>
<sequence>MTQAVSDALGFEIDVAYAPEAYRNRFGAAAYIKEVLAKDTRLPDLIITSFWVGSEQKILSMLDTKKIPLISINSDISDEQFAELGKPREIFPYWLAHLSPNDTIAGSKLANAFINLSREKRCFSSDCKVNIFAITGMSYSAVSVQRVKGLEQILQQDLKSHLLNVVYGNWDRERVAGMANTIFSRHKDIHAFWIASDVMAYGLEDGLKNSNISMPKDTIIGSIDWSPASIEKIKQNKMHVSLGGHFLEGGLSLILFYDYLNGYDFAQEMGVVIKTEMSILDKNNVEQLGPFLQKPKWSKSRLQSYSKSLTPARKQYNFNPKQIIVEQLTAINKRGLSNIE</sequence>
<gene>
    <name evidence="5" type="ORF">L0668_10750</name>
</gene>
<evidence type="ECO:0000256" key="1">
    <source>
        <dbReference type="ARBA" id="ARBA00004196"/>
    </source>
</evidence>